<proteinExistence type="predicted"/>
<keyword evidence="3" id="KW-1185">Reference proteome</keyword>
<comment type="caution">
    <text evidence="2">The sequence shown here is derived from an EMBL/GenBank/DDBJ whole genome shotgun (WGS) entry which is preliminary data.</text>
</comment>
<name>A0A7Y9J635_9PSEU</name>
<evidence type="ECO:0000313" key="2">
    <source>
        <dbReference type="EMBL" id="NYD36803.1"/>
    </source>
</evidence>
<evidence type="ECO:0000256" key="1">
    <source>
        <dbReference type="SAM" id="MobiDB-lite"/>
    </source>
</evidence>
<dbReference type="EMBL" id="JACCBN010000001">
    <property type="protein sequence ID" value="NYD36803.1"/>
    <property type="molecule type" value="Genomic_DNA"/>
</dbReference>
<evidence type="ECO:0000313" key="3">
    <source>
        <dbReference type="Proteomes" id="UP000535890"/>
    </source>
</evidence>
<sequence length="37" mass="4112">MLLVPAEPVDEKGRGETYWRGHADGRMAERADRGGNL</sequence>
<dbReference type="AlphaFoldDB" id="A0A7Y9J635"/>
<organism evidence="2 3">
    <name type="scientific">Actinomycetospora corticicola</name>
    <dbReference type="NCBI Taxonomy" id="663602"/>
    <lineage>
        <taxon>Bacteria</taxon>
        <taxon>Bacillati</taxon>
        <taxon>Actinomycetota</taxon>
        <taxon>Actinomycetes</taxon>
        <taxon>Pseudonocardiales</taxon>
        <taxon>Pseudonocardiaceae</taxon>
        <taxon>Actinomycetospora</taxon>
    </lineage>
</organism>
<dbReference type="Proteomes" id="UP000535890">
    <property type="component" value="Unassembled WGS sequence"/>
</dbReference>
<feature type="compositionally biased region" description="Basic and acidic residues" evidence="1">
    <location>
        <begin position="9"/>
        <end position="37"/>
    </location>
</feature>
<accession>A0A7Y9J635</accession>
<reference evidence="2 3" key="1">
    <citation type="submission" date="2020-07" db="EMBL/GenBank/DDBJ databases">
        <title>Sequencing the genomes of 1000 actinobacteria strains.</title>
        <authorList>
            <person name="Klenk H.-P."/>
        </authorList>
    </citation>
    <scope>NUCLEOTIDE SEQUENCE [LARGE SCALE GENOMIC DNA]</scope>
    <source>
        <strain evidence="2 3">DSM 45772</strain>
    </source>
</reference>
<protein>
    <submittedName>
        <fullName evidence="2">Uncharacterized protein</fullName>
    </submittedName>
</protein>
<feature type="region of interest" description="Disordered" evidence="1">
    <location>
        <begin position="1"/>
        <end position="37"/>
    </location>
</feature>
<gene>
    <name evidence="2" type="ORF">BJ983_002905</name>
</gene>